<proteinExistence type="predicted"/>
<reference evidence="2" key="1">
    <citation type="submission" date="2015-05" db="EMBL/GenBank/DDBJ databases">
        <authorList>
            <person name="Fogelqvist Johan"/>
        </authorList>
    </citation>
    <scope>NUCLEOTIDE SEQUENCE [LARGE SCALE GENOMIC DNA]</scope>
</reference>
<gene>
    <name evidence="1" type="ORF">BN1723_020508</name>
</gene>
<dbReference type="EMBL" id="CVQI01037338">
    <property type="protein sequence ID" value="CRK48275.1"/>
    <property type="molecule type" value="Genomic_DNA"/>
</dbReference>
<sequence length="16" mass="1823">MRKMINSLAATAEEEE</sequence>
<name>A0A0G4NPB0_VERLO</name>
<feature type="non-terminal residue" evidence="1">
    <location>
        <position position="16"/>
    </location>
</feature>
<accession>A0A0G4NPB0</accession>
<evidence type="ECO:0000313" key="1">
    <source>
        <dbReference type="EMBL" id="CRK48275.1"/>
    </source>
</evidence>
<organism evidence="1 2">
    <name type="scientific">Verticillium longisporum</name>
    <name type="common">Verticillium dahliae var. longisporum</name>
    <dbReference type="NCBI Taxonomy" id="100787"/>
    <lineage>
        <taxon>Eukaryota</taxon>
        <taxon>Fungi</taxon>
        <taxon>Dikarya</taxon>
        <taxon>Ascomycota</taxon>
        <taxon>Pezizomycotina</taxon>
        <taxon>Sordariomycetes</taxon>
        <taxon>Hypocreomycetidae</taxon>
        <taxon>Glomerellales</taxon>
        <taxon>Plectosphaerellaceae</taxon>
        <taxon>Verticillium</taxon>
    </lineage>
</organism>
<dbReference type="AlphaFoldDB" id="A0A0G4NPB0"/>
<dbReference type="Proteomes" id="UP000045706">
    <property type="component" value="Unassembled WGS sequence"/>
</dbReference>
<evidence type="ECO:0000313" key="2">
    <source>
        <dbReference type="Proteomes" id="UP000045706"/>
    </source>
</evidence>
<protein>
    <submittedName>
        <fullName evidence="1">Uncharacterized protein</fullName>
    </submittedName>
</protein>